<keyword evidence="5" id="KW-1185">Reference proteome</keyword>
<dbReference type="EnsemblMetazoa" id="XM_016982757">
    <property type="protein sequence ID" value="XP_016838246"/>
    <property type="gene ID" value="LOC107980721"/>
</dbReference>
<dbReference type="RefSeq" id="XP_016838246.2">
    <property type="nucleotide sequence ID" value="XM_016982757.2"/>
</dbReference>
<dbReference type="AlphaFoldDB" id="A0A7M7IP97"/>
<keyword evidence="1" id="KW-0677">Repeat</keyword>
<dbReference type="SUPFAM" id="SSF48403">
    <property type="entry name" value="Ankyrin repeat"/>
    <property type="match status" value="1"/>
</dbReference>
<accession>A0A7M7IP97</accession>
<dbReference type="RefSeq" id="XP_016838245.2">
    <property type="nucleotide sequence ID" value="XM_016982756.2"/>
</dbReference>
<feature type="repeat" description="ANK" evidence="3">
    <location>
        <begin position="130"/>
        <end position="162"/>
    </location>
</feature>
<dbReference type="Gene3D" id="1.25.40.20">
    <property type="entry name" value="Ankyrin repeat-containing domain"/>
    <property type="match status" value="2"/>
</dbReference>
<evidence type="ECO:0000256" key="1">
    <source>
        <dbReference type="ARBA" id="ARBA00022737"/>
    </source>
</evidence>
<dbReference type="EnsemblMetazoa" id="XM_016982756">
    <property type="protein sequence ID" value="XP_016838245"/>
    <property type="gene ID" value="LOC107980721"/>
</dbReference>
<name>A0A7M7IP97_NASVI</name>
<dbReference type="SMART" id="SM00248">
    <property type="entry name" value="ANK"/>
    <property type="match status" value="6"/>
</dbReference>
<dbReference type="InterPro" id="IPR050889">
    <property type="entry name" value="Dendritic_Spine_Reg/Scaffold"/>
</dbReference>
<dbReference type="Pfam" id="PF12796">
    <property type="entry name" value="Ank_2"/>
    <property type="match status" value="1"/>
</dbReference>
<organism evidence="4 5">
    <name type="scientific">Nasonia vitripennis</name>
    <name type="common">Parasitic wasp</name>
    <dbReference type="NCBI Taxonomy" id="7425"/>
    <lineage>
        <taxon>Eukaryota</taxon>
        <taxon>Metazoa</taxon>
        <taxon>Ecdysozoa</taxon>
        <taxon>Arthropoda</taxon>
        <taxon>Hexapoda</taxon>
        <taxon>Insecta</taxon>
        <taxon>Pterygota</taxon>
        <taxon>Neoptera</taxon>
        <taxon>Endopterygota</taxon>
        <taxon>Hymenoptera</taxon>
        <taxon>Apocrita</taxon>
        <taxon>Proctotrupomorpha</taxon>
        <taxon>Chalcidoidea</taxon>
        <taxon>Pteromalidae</taxon>
        <taxon>Pteromalinae</taxon>
        <taxon>Nasonia</taxon>
    </lineage>
</organism>
<keyword evidence="2 3" id="KW-0040">ANK repeat</keyword>
<dbReference type="KEGG" id="nvi:107980721"/>
<dbReference type="InterPro" id="IPR002110">
    <property type="entry name" value="Ankyrin_rpt"/>
</dbReference>
<feature type="repeat" description="ANK" evidence="3">
    <location>
        <begin position="234"/>
        <end position="266"/>
    </location>
</feature>
<evidence type="ECO:0000313" key="4">
    <source>
        <dbReference type="EnsemblMetazoa" id="XP_016838246"/>
    </source>
</evidence>
<reference evidence="4" key="1">
    <citation type="submission" date="2021-01" db="UniProtKB">
        <authorList>
            <consortium name="EnsemblMetazoa"/>
        </authorList>
    </citation>
    <scope>IDENTIFICATION</scope>
</reference>
<sequence length="291" mass="32272">MACNGNPMDHAIDTALVHAILLGQFEKTKQLIWYGADVSAKNELDQTALQYAVTDMSDIYKTKITPSYIFQHEVYCIHTVNFGALSAKDEDVLFEANALQEYKTDDNAARLSLVQELLSAGADVNNRDHTGCSPIQCAIYTGDLKLVEALIDAGANLDNGNYYGVTALHAAVLCRDAAMVRLLLSRKADLVYNCDSKGNTALHWAGLLNRNNSHAAVVEELLKLPAHMNTKNTQGLSAFHVIIWFADLSMVKRFMELGADITEETNSFVYSVLRFTVCYWREPREPVSQST</sequence>
<dbReference type="PANTHER" id="PTHR24166">
    <property type="entry name" value="ROLLING PEBBLES, ISOFORM B"/>
    <property type="match status" value="1"/>
</dbReference>
<dbReference type="SMR" id="A0A7M7IP97"/>
<dbReference type="GeneID" id="107980721"/>
<dbReference type="OrthoDB" id="2384350at2759"/>
<dbReference type="Proteomes" id="UP000002358">
    <property type="component" value="Chromosome 2"/>
</dbReference>
<dbReference type="InParanoid" id="A0A7M7IP97"/>
<proteinExistence type="predicted"/>
<evidence type="ECO:0000313" key="5">
    <source>
        <dbReference type="Proteomes" id="UP000002358"/>
    </source>
</evidence>
<feature type="repeat" description="ANK" evidence="3">
    <location>
        <begin position="163"/>
        <end position="190"/>
    </location>
</feature>
<dbReference type="PROSITE" id="PS50088">
    <property type="entry name" value="ANK_REPEAT"/>
    <property type="match status" value="4"/>
</dbReference>
<feature type="repeat" description="ANK" evidence="3">
    <location>
        <begin position="197"/>
        <end position="233"/>
    </location>
</feature>
<evidence type="ECO:0000256" key="3">
    <source>
        <dbReference type="PROSITE-ProRule" id="PRU00023"/>
    </source>
</evidence>
<dbReference type="PROSITE" id="PS50297">
    <property type="entry name" value="ANK_REP_REGION"/>
    <property type="match status" value="2"/>
</dbReference>
<dbReference type="Pfam" id="PF00023">
    <property type="entry name" value="Ank"/>
    <property type="match status" value="1"/>
</dbReference>
<protein>
    <submittedName>
        <fullName evidence="4">Uncharacterized protein</fullName>
    </submittedName>
</protein>
<dbReference type="InterPro" id="IPR036770">
    <property type="entry name" value="Ankyrin_rpt-contain_sf"/>
</dbReference>
<evidence type="ECO:0000256" key="2">
    <source>
        <dbReference type="ARBA" id="ARBA00023043"/>
    </source>
</evidence>
<dbReference type="PANTHER" id="PTHR24166:SF48">
    <property type="entry name" value="PROTEIN VAPYRIN"/>
    <property type="match status" value="1"/>
</dbReference>